<protein>
    <submittedName>
        <fullName evidence="1">Uncharacterized protein</fullName>
    </submittedName>
</protein>
<name>A0ACC1NXV9_9PEZI</name>
<sequence length="373" mass="41783">MERPTQNGPFDSTTEGQCGDLGQLEHSLGKKGRKIQVWMKMMEIDTGVKMDPAKTIGTITARNYNKILMCAHSGYSAGPGREDQCLDTAKWNHLALHHMAKQIDFKFPGNIRDTSGHGQILDEHRGRAHAGHVEVLLACWFVIELLRKEASYVDKPEVYLISQLKRLKELKLGDRRLAFITIDSEPCRVCLQFLNKLSQYTDVVFMVIGSRGLGPVQVRIDGQRRQDMISDVFPDSGDELPDAEPSPSLAEAVEMARPDIPTPDPVVPTTPTPRLNLRPATSWARKPTPWVPDDPEELISSYKKKTPVFEFDGYDRVEGDGHWEIISPGSRVRAVGSRQAPVPSMEEGTGIIDSVMEHDYLSEWEDLGDGLRE</sequence>
<organism evidence="1 2">
    <name type="scientific">Xylaria curta</name>
    <dbReference type="NCBI Taxonomy" id="42375"/>
    <lineage>
        <taxon>Eukaryota</taxon>
        <taxon>Fungi</taxon>
        <taxon>Dikarya</taxon>
        <taxon>Ascomycota</taxon>
        <taxon>Pezizomycotina</taxon>
        <taxon>Sordariomycetes</taxon>
        <taxon>Xylariomycetidae</taxon>
        <taxon>Xylariales</taxon>
        <taxon>Xylariaceae</taxon>
        <taxon>Xylaria</taxon>
    </lineage>
</organism>
<keyword evidence="2" id="KW-1185">Reference proteome</keyword>
<dbReference type="EMBL" id="JAPDGR010001320">
    <property type="protein sequence ID" value="KAJ2984187.1"/>
    <property type="molecule type" value="Genomic_DNA"/>
</dbReference>
<dbReference type="Proteomes" id="UP001143856">
    <property type="component" value="Unassembled WGS sequence"/>
</dbReference>
<evidence type="ECO:0000313" key="1">
    <source>
        <dbReference type="EMBL" id="KAJ2984187.1"/>
    </source>
</evidence>
<comment type="caution">
    <text evidence="1">The sequence shown here is derived from an EMBL/GenBank/DDBJ whole genome shotgun (WGS) entry which is preliminary data.</text>
</comment>
<reference evidence="1" key="1">
    <citation type="submission" date="2022-10" db="EMBL/GenBank/DDBJ databases">
        <title>Genome Sequence of Xylaria curta.</title>
        <authorList>
            <person name="Buettner E."/>
        </authorList>
    </citation>
    <scope>NUCLEOTIDE SEQUENCE</scope>
    <source>
        <strain evidence="1">Babe10</strain>
    </source>
</reference>
<evidence type="ECO:0000313" key="2">
    <source>
        <dbReference type="Proteomes" id="UP001143856"/>
    </source>
</evidence>
<proteinExistence type="predicted"/>
<gene>
    <name evidence="1" type="ORF">NUW58_g6123</name>
</gene>
<accession>A0ACC1NXV9</accession>